<protein>
    <submittedName>
        <fullName evidence="2">Uncharacterized protein</fullName>
    </submittedName>
</protein>
<proteinExistence type="predicted"/>
<keyword evidence="1" id="KW-1133">Transmembrane helix</keyword>
<evidence type="ECO:0000313" key="2">
    <source>
        <dbReference type="EMBL" id="KAJ6720251.1"/>
    </source>
</evidence>
<name>A0A9Q0Z3T2_SALVM</name>
<dbReference type="EMBL" id="JAPFFL010000006">
    <property type="protein sequence ID" value="KAJ6720251.1"/>
    <property type="molecule type" value="Genomic_DNA"/>
</dbReference>
<dbReference type="AlphaFoldDB" id="A0A9Q0Z3T2"/>
<keyword evidence="1" id="KW-0472">Membrane</keyword>
<reference evidence="2" key="2">
    <citation type="journal article" date="2023" name="Int. J. Mol. Sci.">
        <title>De Novo Assembly and Annotation of 11 Diverse Shrub Willow (Salix) Genomes Reveals Novel Gene Organization in Sex-Linked Regions.</title>
        <authorList>
            <person name="Hyden B."/>
            <person name="Feng K."/>
            <person name="Yates T.B."/>
            <person name="Jawdy S."/>
            <person name="Cereghino C."/>
            <person name="Smart L.B."/>
            <person name="Muchero W."/>
        </authorList>
    </citation>
    <scope>NUCLEOTIDE SEQUENCE [LARGE SCALE GENOMIC DNA]</scope>
    <source>
        <tissue evidence="2">Shoot tip</tissue>
    </source>
</reference>
<comment type="caution">
    <text evidence="2">The sequence shown here is derived from an EMBL/GenBank/DDBJ whole genome shotgun (WGS) entry which is preliminary data.</text>
</comment>
<reference evidence="2" key="1">
    <citation type="submission" date="2022-11" db="EMBL/GenBank/DDBJ databases">
        <authorList>
            <person name="Hyden B.L."/>
            <person name="Feng K."/>
            <person name="Yates T."/>
            <person name="Jawdy S."/>
            <person name="Smart L.B."/>
            <person name="Muchero W."/>
        </authorList>
    </citation>
    <scope>NUCLEOTIDE SEQUENCE</scope>
    <source>
        <tissue evidence="2">Shoot tip</tissue>
    </source>
</reference>
<evidence type="ECO:0000313" key="3">
    <source>
        <dbReference type="Proteomes" id="UP001151529"/>
    </source>
</evidence>
<keyword evidence="3" id="KW-1185">Reference proteome</keyword>
<accession>A0A9Q0Z3T2</accession>
<feature type="transmembrane region" description="Helical" evidence="1">
    <location>
        <begin position="25"/>
        <end position="45"/>
    </location>
</feature>
<evidence type="ECO:0000256" key="1">
    <source>
        <dbReference type="SAM" id="Phobius"/>
    </source>
</evidence>
<keyword evidence="1" id="KW-0812">Transmembrane</keyword>
<dbReference type="Proteomes" id="UP001151529">
    <property type="component" value="Chromosome 10"/>
</dbReference>
<sequence>MYPPFSTSYADVPSKFAATFCLDNAMFLGASLFSIATLYAPAVSFPSAGLKTRSRGTALSPASCSTGWKGFGGKERNARFGEKGRENHGERQRWWCLLVVVQSEAILAGEAELR</sequence>
<gene>
    <name evidence="2" type="ORF">OIU85_023467</name>
</gene>
<organism evidence="2 3">
    <name type="scientific">Salix viminalis</name>
    <name type="common">Common osier</name>
    <name type="synonym">Basket willow</name>
    <dbReference type="NCBI Taxonomy" id="40686"/>
    <lineage>
        <taxon>Eukaryota</taxon>
        <taxon>Viridiplantae</taxon>
        <taxon>Streptophyta</taxon>
        <taxon>Embryophyta</taxon>
        <taxon>Tracheophyta</taxon>
        <taxon>Spermatophyta</taxon>
        <taxon>Magnoliopsida</taxon>
        <taxon>eudicotyledons</taxon>
        <taxon>Gunneridae</taxon>
        <taxon>Pentapetalae</taxon>
        <taxon>rosids</taxon>
        <taxon>fabids</taxon>
        <taxon>Malpighiales</taxon>
        <taxon>Salicaceae</taxon>
        <taxon>Saliceae</taxon>
        <taxon>Salix</taxon>
    </lineage>
</organism>